<comment type="caution">
    <text evidence="1">The sequence shown here is derived from an EMBL/GenBank/DDBJ whole genome shotgun (WGS) entry which is preliminary data.</text>
</comment>
<protein>
    <submittedName>
        <fullName evidence="1">Uncharacterized protein</fullName>
    </submittedName>
</protein>
<evidence type="ECO:0000313" key="2">
    <source>
        <dbReference type="Proteomes" id="UP000712600"/>
    </source>
</evidence>
<gene>
    <name evidence="1" type="ORF">F2Q69_00059288</name>
</gene>
<organism evidence="1 2">
    <name type="scientific">Brassica cretica</name>
    <name type="common">Mustard</name>
    <dbReference type="NCBI Taxonomy" id="69181"/>
    <lineage>
        <taxon>Eukaryota</taxon>
        <taxon>Viridiplantae</taxon>
        <taxon>Streptophyta</taxon>
        <taxon>Embryophyta</taxon>
        <taxon>Tracheophyta</taxon>
        <taxon>Spermatophyta</taxon>
        <taxon>Magnoliopsida</taxon>
        <taxon>eudicotyledons</taxon>
        <taxon>Gunneridae</taxon>
        <taxon>Pentapetalae</taxon>
        <taxon>rosids</taxon>
        <taxon>malvids</taxon>
        <taxon>Brassicales</taxon>
        <taxon>Brassicaceae</taxon>
        <taxon>Brassiceae</taxon>
        <taxon>Brassica</taxon>
    </lineage>
</organism>
<dbReference type="EMBL" id="QGKX02000095">
    <property type="protein sequence ID" value="KAF3571721.1"/>
    <property type="molecule type" value="Genomic_DNA"/>
</dbReference>
<dbReference type="Proteomes" id="UP000712600">
    <property type="component" value="Unassembled WGS sequence"/>
</dbReference>
<accession>A0A8S9RG87</accession>
<sequence length="172" mass="18940">MFDPEDIFLCHGITERRVFSSRMAFGSSRMYVSVFFRIIRKVTGIQVNAPDFVVLCILCGIRRTFKILVLDIGCFARVLFRRILSQSSRPVEWSCEVKSSSVNSCGSARIGRPENIFLNSSSVVALANALVAETSAVGVVCLSLLPPLRGVCKLFESSDVMSDRAFGGCELD</sequence>
<evidence type="ECO:0000313" key="1">
    <source>
        <dbReference type="EMBL" id="KAF3571721.1"/>
    </source>
</evidence>
<reference evidence="1" key="1">
    <citation type="submission" date="2019-12" db="EMBL/GenBank/DDBJ databases">
        <title>Genome sequencing and annotation of Brassica cretica.</title>
        <authorList>
            <person name="Studholme D.J."/>
            <person name="Sarris P."/>
        </authorList>
    </citation>
    <scope>NUCLEOTIDE SEQUENCE</scope>
    <source>
        <strain evidence="1">PFS-109/04</strain>
        <tissue evidence="1">Leaf</tissue>
    </source>
</reference>
<dbReference type="AlphaFoldDB" id="A0A8S9RG87"/>
<proteinExistence type="predicted"/>
<name>A0A8S9RG87_BRACR</name>